<dbReference type="PROSITE" id="PS50995">
    <property type="entry name" value="HTH_MARR_2"/>
    <property type="match status" value="1"/>
</dbReference>
<dbReference type="PANTHER" id="PTHR39515:SF2">
    <property type="entry name" value="HTH-TYPE TRANSCRIPTIONAL REGULATOR RV0880"/>
    <property type="match status" value="1"/>
</dbReference>
<dbReference type="PRINTS" id="PR00598">
    <property type="entry name" value="HTHMARR"/>
</dbReference>
<proteinExistence type="predicted"/>
<organism evidence="2 3">
    <name type="scientific">Amnibacterium endophyticum</name>
    <dbReference type="NCBI Taxonomy" id="2109337"/>
    <lineage>
        <taxon>Bacteria</taxon>
        <taxon>Bacillati</taxon>
        <taxon>Actinomycetota</taxon>
        <taxon>Actinomycetes</taxon>
        <taxon>Micrococcales</taxon>
        <taxon>Microbacteriaceae</taxon>
        <taxon>Amnibacterium</taxon>
    </lineage>
</organism>
<dbReference type="PANTHER" id="PTHR39515">
    <property type="entry name" value="CONSERVED PROTEIN"/>
    <property type="match status" value="1"/>
</dbReference>
<dbReference type="Proteomes" id="UP001597347">
    <property type="component" value="Unassembled WGS sequence"/>
</dbReference>
<dbReference type="SMART" id="SM00347">
    <property type="entry name" value="HTH_MARR"/>
    <property type="match status" value="1"/>
</dbReference>
<protein>
    <submittedName>
        <fullName evidence="2">MarR family winged helix-turn-helix transcriptional regulator</fullName>
    </submittedName>
</protein>
<name>A0ABW4LES6_9MICO</name>
<evidence type="ECO:0000313" key="3">
    <source>
        <dbReference type="Proteomes" id="UP001597347"/>
    </source>
</evidence>
<dbReference type="InterPro" id="IPR036390">
    <property type="entry name" value="WH_DNA-bd_sf"/>
</dbReference>
<evidence type="ECO:0000313" key="2">
    <source>
        <dbReference type="EMBL" id="MFD1721255.1"/>
    </source>
</evidence>
<feature type="domain" description="HTH marR-type" evidence="1">
    <location>
        <begin position="1"/>
        <end position="136"/>
    </location>
</feature>
<comment type="caution">
    <text evidence="2">The sequence shown here is derived from an EMBL/GenBank/DDBJ whole genome shotgun (WGS) entry which is preliminary data.</text>
</comment>
<dbReference type="EMBL" id="JBHUEA010000008">
    <property type="protein sequence ID" value="MFD1721255.1"/>
    <property type="molecule type" value="Genomic_DNA"/>
</dbReference>
<evidence type="ECO:0000259" key="1">
    <source>
        <dbReference type="PROSITE" id="PS50995"/>
    </source>
</evidence>
<dbReference type="SUPFAM" id="SSF46785">
    <property type="entry name" value="Winged helix' DNA-binding domain"/>
    <property type="match status" value="1"/>
</dbReference>
<gene>
    <name evidence="2" type="ORF">ACFSBI_06795</name>
</gene>
<dbReference type="RefSeq" id="WP_377933327.1">
    <property type="nucleotide sequence ID" value="NZ_JBHUEA010000008.1"/>
</dbReference>
<dbReference type="InterPro" id="IPR000835">
    <property type="entry name" value="HTH_MarR-typ"/>
</dbReference>
<reference evidence="3" key="1">
    <citation type="journal article" date="2019" name="Int. J. Syst. Evol. Microbiol.">
        <title>The Global Catalogue of Microorganisms (GCM) 10K type strain sequencing project: providing services to taxonomists for standard genome sequencing and annotation.</title>
        <authorList>
            <consortium name="The Broad Institute Genomics Platform"/>
            <consortium name="The Broad Institute Genome Sequencing Center for Infectious Disease"/>
            <person name="Wu L."/>
            <person name="Ma J."/>
        </authorList>
    </citation>
    <scope>NUCLEOTIDE SEQUENCE [LARGE SCALE GENOMIC DNA]</scope>
    <source>
        <strain evidence="3">CGMCC 1.12471</strain>
    </source>
</reference>
<dbReference type="Gene3D" id="1.10.10.10">
    <property type="entry name" value="Winged helix-like DNA-binding domain superfamily/Winged helix DNA-binding domain"/>
    <property type="match status" value="1"/>
</dbReference>
<accession>A0ABW4LES6</accession>
<keyword evidence="3" id="KW-1185">Reference proteome</keyword>
<dbReference type="InterPro" id="IPR052526">
    <property type="entry name" value="HTH-type_Bedaq_tolerance"/>
</dbReference>
<dbReference type="Pfam" id="PF01047">
    <property type="entry name" value="MarR"/>
    <property type="match status" value="1"/>
</dbReference>
<sequence>MDDGPAEQHLALGRAFEEIAAWLRRSPRTDVSATGLSVLDRLDTTGPQRVTDLAAAEGVTQPATTALVNRLEESGWVAREPDPDDGRAQRVRLTEDGHERLHRHRADRSRRIAERLAALDPADQAALERALPALRHLVAVPPRDR</sequence>
<dbReference type="InterPro" id="IPR036388">
    <property type="entry name" value="WH-like_DNA-bd_sf"/>
</dbReference>